<accession>A0A8H6HIS6</accession>
<evidence type="ECO:0000313" key="1">
    <source>
        <dbReference type="EMBL" id="KAF6747130.1"/>
    </source>
</evidence>
<reference evidence="1 2" key="1">
    <citation type="submission" date="2020-07" db="EMBL/GenBank/DDBJ databases">
        <title>Comparative genomics of pyrophilous fungi reveals a link between fire events and developmental genes.</title>
        <authorList>
            <consortium name="DOE Joint Genome Institute"/>
            <person name="Steindorff A.S."/>
            <person name="Carver A."/>
            <person name="Calhoun S."/>
            <person name="Stillman K."/>
            <person name="Liu H."/>
            <person name="Lipzen A."/>
            <person name="Pangilinan J."/>
            <person name="Labutti K."/>
            <person name="Bruns T.D."/>
            <person name="Grigoriev I.V."/>
        </authorList>
    </citation>
    <scope>NUCLEOTIDE SEQUENCE [LARGE SCALE GENOMIC DNA]</scope>
    <source>
        <strain evidence="1 2">CBS 144469</strain>
    </source>
</reference>
<keyword evidence="2" id="KW-1185">Reference proteome</keyword>
<dbReference type="EMBL" id="JACGCI010000084">
    <property type="protein sequence ID" value="KAF6747130.1"/>
    <property type="molecule type" value="Genomic_DNA"/>
</dbReference>
<dbReference type="Proteomes" id="UP000521943">
    <property type="component" value="Unassembled WGS sequence"/>
</dbReference>
<protein>
    <recommendedName>
        <fullName evidence="3">F-box domain-containing protein</fullName>
    </recommendedName>
</protein>
<proteinExistence type="predicted"/>
<evidence type="ECO:0000313" key="2">
    <source>
        <dbReference type="Proteomes" id="UP000521943"/>
    </source>
</evidence>
<evidence type="ECO:0008006" key="3">
    <source>
        <dbReference type="Google" id="ProtNLM"/>
    </source>
</evidence>
<sequence length="407" mass="46151">MAYPNPLPLELSERIPQEIFNEVATFADPVSLKSLSLVSHLWEASTRHLLFYEFQINERFLYWFSKNPEGWQRILPCIQRAHIALHFGIPERDALLKEGLSAALPRMVKLRQLRFEQGGSKAILLLIALLKGSEQITGLEIRDGAFESFQVLQGTVASLPGLEDLLVKDIWWPKDGERNEGSAQAMVPAPRKIINLTIDTMDSRYPTRGRTTSQILSWLAHGNVDSIRFMSVVEVDGSGVLSKFTRVETLILGYRWSTYDLGNRLSPSVKTLSAFKALKILEIRSVISLDLSGLSDIDHTWYSDLLSTVASPLSYLTFKLAFYGEDDLERMDWMTLNSLLQNSPFYAELSGIVIGFMRPHWPERPPSQADCDRMIRRRIPGLRPGARLTVEFYASGHWSPASSFIYD</sequence>
<gene>
    <name evidence="1" type="ORF">DFP72DRAFT_1050327</name>
</gene>
<name>A0A8H6HIS6_9AGAR</name>
<organism evidence="1 2">
    <name type="scientific">Ephemerocybe angulata</name>
    <dbReference type="NCBI Taxonomy" id="980116"/>
    <lineage>
        <taxon>Eukaryota</taxon>
        <taxon>Fungi</taxon>
        <taxon>Dikarya</taxon>
        <taxon>Basidiomycota</taxon>
        <taxon>Agaricomycotina</taxon>
        <taxon>Agaricomycetes</taxon>
        <taxon>Agaricomycetidae</taxon>
        <taxon>Agaricales</taxon>
        <taxon>Agaricineae</taxon>
        <taxon>Psathyrellaceae</taxon>
        <taxon>Ephemerocybe</taxon>
    </lineage>
</organism>
<comment type="caution">
    <text evidence="1">The sequence shown here is derived from an EMBL/GenBank/DDBJ whole genome shotgun (WGS) entry which is preliminary data.</text>
</comment>
<dbReference type="AlphaFoldDB" id="A0A8H6HIS6"/>